<dbReference type="PANTHER" id="PTHR30337:SF7">
    <property type="entry name" value="PHOSPHOESTERASE"/>
    <property type="match status" value="1"/>
</dbReference>
<evidence type="ECO:0000313" key="4">
    <source>
        <dbReference type="Proteomes" id="UP000287872"/>
    </source>
</evidence>
<dbReference type="InterPro" id="IPR004843">
    <property type="entry name" value="Calcineurin-like_PHP"/>
</dbReference>
<dbReference type="Proteomes" id="UP000287872">
    <property type="component" value="Unassembled WGS sequence"/>
</dbReference>
<dbReference type="Gene3D" id="3.60.21.10">
    <property type="match status" value="1"/>
</dbReference>
<dbReference type="Pfam" id="PF00149">
    <property type="entry name" value="Metallophos"/>
    <property type="match status" value="1"/>
</dbReference>
<dbReference type="InterPro" id="IPR041796">
    <property type="entry name" value="Mre11_N"/>
</dbReference>
<evidence type="ECO:0000256" key="1">
    <source>
        <dbReference type="ARBA" id="ARBA00022801"/>
    </source>
</evidence>
<comment type="caution">
    <text evidence="3">The sequence shown here is derived from an EMBL/GenBank/DDBJ whole genome shotgun (WGS) entry which is preliminary data.</text>
</comment>
<dbReference type="OrthoDB" id="9773856at2"/>
<gene>
    <name evidence="3" type="ORF">Ctaglu_44850</name>
</gene>
<dbReference type="PANTHER" id="PTHR30337">
    <property type="entry name" value="COMPONENT OF ATP-DEPENDENT DSDNA EXONUCLEASE"/>
    <property type="match status" value="1"/>
</dbReference>
<sequence>MSETFRFIHAADLHLGSFLNIKGNPSEEIKALCSEAVYSGFERVCNIATAHKVDFILICGDVYDSYLRSVRSNRFFINQCLRLSEVNIGVYVIYGNHDAASNKQELFDMPINVHILSSDSAEIFEVCKDNEIIAKIVGKSYKLRAEREKIYENYLLDNDCFNIAMLHTAMEGDNKNYVPCTLDELKAIPNIDYWALGHIHKTNILSNTRPIIAFSGIPQGRDMGEPGQGGVFYVEVCKKEIVNMEFLPIATIIYKKVEIIIGEENKIENFSDLTELILEKTREEPYVLPKGSNELVQAKQAINEEIKGYILQLVIKGRTELQDKITHMKEDDYKQFIEDINKEFSEEKYFLWVDSIIFRTAQLMQDFESMKMKNSIFGDLDEVINLYREEGEDRVQLVKNLGSIWKKQIFTENIDEDKFDFDEEIIEDIILQARELVIEKLAEALELI</sequence>
<proteinExistence type="predicted"/>
<name>A0A401UTH7_9CLOT</name>
<dbReference type="GO" id="GO:0004527">
    <property type="term" value="F:exonuclease activity"/>
    <property type="evidence" value="ECO:0007669"/>
    <property type="project" value="UniProtKB-KW"/>
</dbReference>
<dbReference type="RefSeq" id="WP_125005889.1">
    <property type="nucleotide sequence ID" value="NZ_BHYK01000044.1"/>
</dbReference>
<protein>
    <submittedName>
        <fullName evidence="3">DNA repair exonuclease</fullName>
    </submittedName>
</protein>
<dbReference type="InterPro" id="IPR050535">
    <property type="entry name" value="DNA_Repair-Maintenance_Comp"/>
</dbReference>
<feature type="domain" description="Calcineurin-like phosphoesterase" evidence="2">
    <location>
        <begin position="5"/>
        <end position="201"/>
    </location>
</feature>
<accession>A0A401UTH7</accession>
<keyword evidence="1" id="KW-0378">Hydrolase</keyword>
<keyword evidence="3" id="KW-0540">Nuclease</keyword>
<organism evidence="3 4">
    <name type="scientific">Clostridium tagluense</name>
    <dbReference type="NCBI Taxonomy" id="360422"/>
    <lineage>
        <taxon>Bacteria</taxon>
        <taxon>Bacillati</taxon>
        <taxon>Bacillota</taxon>
        <taxon>Clostridia</taxon>
        <taxon>Eubacteriales</taxon>
        <taxon>Clostridiaceae</taxon>
        <taxon>Clostridium</taxon>
    </lineage>
</organism>
<keyword evidence="3" id="KW-0269">Exonuclease</keyword>
<evidence type="ECO:0000259" key="2">
    <source>
        <dbReference type="Pfam" id="PF00149"/>
    </source>
</evidence>
<dbReference type="InterPro" id="IPR029052">
    <property type="entry name" value="Metallo-depent_PP-like"/>
</dbReference>
<reference evidence="3 4" key="1">
    <citation type="submission" date="2018-11" db="EMBL/GenBank/DDBJ databases">
        <title>Genome sequencing and assembly of Clostridium tagluense strain A121.</title>
        <authorList>
            <person name="Murakami T."/>
            <person name="Segawa T."/>
            <person name="Shcherbakova V.A."/>
            <person name="Mori H."/>
            <person name="Yoshimura Y."/>
        </authorList>
    </citation>
    <scope>NUCLEOTIDE SEQUENCE [LARGE SCALE GENOMIC DNA]</scope>
    <source>
        <strain evidence="3 4">A121</strain>
    </source>
</reference>
<evidence type="ECO:0000313" key="3">
    <source>
        <dbReference type="EMBL" id="GCD12862.1"/>
    </source>
</evidence>
<keyword evidence="4" id="KW-1185">Reference proteome</keyword>
<dbReference type="EMBL" id="BHYK01000044">
    <property type="protein sequence ID" value="GCD12862.1"/>
    <property type="molecule type" value="Genomic_DNA"/>
</dbReference>
<dbReference type="CDD" id="cd00840">
    <property type="entry name" value="MPP_Mre11_N"/>
    <property type="match status" value="1"/>
</dbReference>
<dbReference type="AlphaFoldDB" id="A0A401UTH7"/>
<dbReference type="SUPFAM" id="SSF56300">
    <property type="entry name" value="Metallo-dependent phosphatases"/>
    <property type="match status" value="1"/>
</dbReference>